<comment type="function">
    <text evidence="14 19">Joins adenosylcobinamide-GDP and alpha-ribazole to generate adenosylcobalamin (Ado-cobalamin). Also synthesizes adenosylcobalamin 5'-phosphate from adenosylcobinamide-GDP and alpha-ribazole 5'-phosphate.</text>
</comment>
<evidence type="ECO:0000256" key="10">
    <source>
        <dbReference type="ARBA" id="ARBA00022692"/>
    </source>
</evidence>
<comment type="pathway">
    <text evidence="3 19">Cofactor biosynthesis; adenosylcobalamin biosynthesis; adenosylcobalamin from cob(II)yrinate a,c-diamide: step 7/7.</text>
</comment>
<gene>
    <name evidence="19 20" type="primary">cobS</name>
    <name evidence="20" type="ORF">AAJCM20276_09210</name>
</gene>
<evidence type="ECO:0000256" key="6">
    <source>
        <dbReference type="ARBA" id="ARBA00015850"/>
    </source>
</evidence>
<keyword evidence="7 19" id="KW-1003">Cell membrane</keyword>
<accession>A0A6S6PBX7</accession>
<dbReference type="Proteomes" id="UP000515220">
    <property type="component" value="Chromosome"/>
</dbReference>
<feature type="transmembrane region" description="Helical" evidence="19">
    <location>
        <begin position="240"/>
        <end position="259"/>
    </location>
</feature>
<name>A0A6S6PBX7_ACEAC</name>
<evidence type="ECO:0000256" key="19">
    <source>
        <dbReference type="HAMAP-Rule" id="MF_00719"/>
    </source>
</evidence>
<evidence type="ECO:0000256" key="2">
    <source>
        <dbReference type="ARBA" id="ARBA00004651"/>
    </source>
</evidence>
<evidence type="ECO:0000256" key="1">
    <source>
        <dbReference type="ARBA" id="ARBA00001946"/>
    </source>
</evidence>
<keyword evidence="13 19" id="KW-0472">Membrane</keyword>
<dbReference type="RefSeq" id="WP_099349316.1">
    <property type="nucleotide sequence ID" value="NZ_AP023326.1"/>
</dbReference>
<keyword evidence="12 19" id="KW-1133">Transmembrane helix</keyword>
<comment type="catalytic activity">
    <reaction evidence="17 19">
        <text>alpha-ribazole + adenosylcob(III)inamide-GDP = adenosylcob(III)alamin + GMP + H(+)</text>
        <dbReference type="Rhea" id="RHEA:16049"/>
        <dbReference type="ChEBI" id="CHEBI:10329"/>
        <dbReference type="ChEBI" id="CHEBI:15378"/>
        <dbReference type="ChEBI" id="CHEBI:18408"/>
        <dbReference type="ChEBI" id="CHEBI:58115"/>
        <dbReference type="ChEBI" id="CHEBI:60487"/>
        <dbReference type="EC" id="2.7.8.26"/>
    </reaction>
</comment>
<dbReference type="GO" id="GO:0051073">
    <property type="term" value="F:adenosylcobinamide-GDP ribazoletransferase activity"/>
    <property type="evidence" value="ECO:0007669"/>
    <property type="project" value="UniProtKB-UniRule"/>
</dbReference>
<comment type="subcellular location">
    <subcellularLocation>
        <location evidence="2 19">Cell membrane</location>
        <topology evidence="2 19">Multi-pass membrane protein</topology>
    </subcellularLocation>
</comment>
<protein>
    <recommendedName>
        <fullName evidence="6 19">Adenosylcobinamide-GDP ribazoletransferase</fullName>
        <ecNumber evidence="5 19">2.7.8.26</ecNumber>
    </recommendedName>
    <alternativeName>
        <fullName evidence="16 19">Cobalamin synthase</fullName>
    </alternativeName>
    <alternativeName>
        <fullName evidence="15 19">Cobalamin-5'-phosphate synthase</fullName>
    </alternativeName>
</protein>
<evidence type="ECO:0000256" key="8">
    <source>
        <dbReference type="ARBA" id="ARBA00022573"/>
    </source>
</evidence>
<evidence type="ECO:0000256" key="15">
    <source>
        <dbReference type="ARBA" id="ARBA00032605"/>
    </source>
</evidence>
<dbReference type="HAMAP" id="MF_00719">
    <property type="entry name" value="CobS"/>
    <property type="match status" value="1"/>
</dbReference>
<organism evidence="20 21">
    <name type="scientific">Acetobacter aceti</name>
    <dbReference type="NCBI Taxonomy" id="435"/>
    <lineage>
        <taxon>Bacteria</taxon>
        <taxon>Pseudomonadati</taxon>
        <taxon>Pseudomonadota</taxon>
        <taxon>Alphaproteobacteria</taxon>
        <taxon>Acetobacterales</taxon>
        <taxon>Acetobacteraceae</taxon>
        <taxon>Acetobacter</taxon>
        <taxon>Acetobacter subgen. Acetobacter</taxon>
    </lineage>
</organism>
<dbReference type="InterPro" id="IPR003805">
    <property type="entry name" value="CobS"/>
</dbReference>
<evidence type="ECO:0000256" key="11">
    <source>
        <dbReference type="ARBA" id="ARBA00022842"/>
    </source>
</evidence>
<evidence type="ECO:0000256" key="17">
    <source>
        <dbReference type="ARBA" id="ARBA00048623"/>
    </source>
</evidence>
<evidence type="ECO:0000256" key="9">
    <source>
        <dbReference type="ARBA" id="ARBA00022679"/>
    </source>
</evidence>
<keyword evidence="10 19" id="KW-0812">Transmembrane</keyword>
<evidence type="ECO:0000256" key="18">
    <source>
        <dbReference type="ARBA" id="ARBA00049504"/>
    </source>
</evidence>
<evidence type="ECO:0000256" key="4">
    <source>
        <dbReference type="ARBA" id="ARBA00010561"/>
    </source>
</evidence>
<evidence type="ECO:0000256" key="14">
    <source>
        <dbReference type="ARBA" id="ARBA00025228"/>
    </source>
</evidence>
<dbReference type="NCBIfam" id="TIGR00317">
    <property type="entry name" value="cobS"/>
    <property type="match status" value="1"/>
</dbReference>
<dbReference type="EMBL" id="AP023326">
    <property type="protein sequence ID" value="BCI66297.1"/>
    <property type="molecule type" value="Genomic_DNA"/>
</dbReference>
<evidence type="ECO:0000256" key="3">
    <source>
        <dbReference type="ARBA" id="ARBA00004663"/>
    </source>
</evidence>
<feature type="transmembrane region" description="Helical" evidence="19">
    <location>
        <begin position="12"/>
        <end position="32"/>
    </location>
</feature>
<comment type="catalytic activity">
    <reaction evidence="18 19">
        <text>alpha-ribazole 5'-phosphate + adenosylcob(III)inamide-GDP = adenosylcob(III)alamin 5'-phosphate + GMP + H(+)</text>
        <dbReference type="Rhea" id="RHEA:23560"/>
        <dbReference type="ChEBI" id="CHEBI:15378"/>
        <dbReference type="ChEBI" id="CHEBI:57918"/>
        <dbReference type="ChEBI" id="CHEBI:58115"/>
        <dbReference type="ChEBI" id="CHEBI:60487"/>
        <dbReference type="ChEBI" id="CHEBI:60493"/>
        <dbReference type="EC" id="2.7.8.26"/>
    </reaction>
</comment>
<reference evidence="20 21" key="1">
    <citation type="submission" date="2020-07" db="EMBL/GenBank/DDBJ databases">
        <title>Complete Genome Sequence of an acetic acid bacterium, Acetobacter aceti JCM20276.</title>
        <authorList>
            <person name="Hirose Y."/>
            <person name="Mihara H."/>
        </authorList>
    </citation>
    <scope>NUCLEOTIDE SEQUENCE [LARGE SCALE GENOMIC DNA]</scope>
    <source>
        <strain evidence="20 21">JCM20276</strain>
    </source>
</reference>
<keyword evidence="9 19" id="KW-0808">Transferase</keyword>
<dbReference type="GO" id="GO:0009236">
    <property type="term" value="P:cobalamin biosynthetic process"/>
    <property type="evidence" value="ECO:0007669"/>
    <property type="project" value="UniProtKB-UniRule"/>
</dbReference>
<feature type="transmembrane region" description="Helical" evidence="19">
    <location>
        <begin position="212"/>
        <end position="228"/>
    </location>
</feature>
<evidence type="ECO:0000256" key="16">
    <source>
        <dbReference type="ARBA" id="ARBA00032853"/>
    </source>
</evidence>
<sequence length="261" mass="27604">MPDNRNNRSISGRVAADLLAVLGLFTRLPLHWLEKHAADVDLRLSIWVWPLTGGLIGGLTACAMWVGFAAHLPPAVSAICAVMMQLLITGGLHEDGLADCADGLVGGRTPERRLDIMRDSRIGSYGALALGTAVALRCACIASLPATLLFPSLILAGSLARATMLLELKWGKPARQDGLASALFPLPPRPLAVALLTPLLLAMMLIPADKIVAPFTASLFVTFLMHRFSMKKIGGFTGDILGAEAVLAELAVLVTLTALTR</sequence>
<dbReference type="PANTHER" id="PTHR34148:SF1">
    <property type="entry name" value="ADENOSYLCOBINAMIDE-GDP RIBAZOLETRANSFERASE"/>
    <property type="match status" value="1"/>
</dbReference>
<dbReference type="GO" id="GO:0008818">
    <property type="term" value="F:cobalamin 5'-phosphate synthase activity"/>
    <property type="evidence" value="ECO:0007669"/>
    <property type="project" value="UniProtKB-UniRule"/>
</dbReference>
<evidence type="ECO:0000256" key="12">
    <source>
        <dbReference type="ARBA" id="ARBA00022989"/>
    </source>
</evidence>
<evidence type="ECO:0000256" key="5">
    <source>
        <dbReference type="ARBA" id="ARBA00013200"/>
    </source>
</evidence>
<evidence type="ECO:0000256" key="7">
    <source>
        <dbReference type="ARBA" id="ARBA00022475"/>
    </source>
</evidence>
<dbReference type="UniPathway" id="UPA00148">
    <property type="reaction ID" value="UER00238"/>
</dbReference>
<dbReference type="GO" id="GO:0005886">
    <property type="term" value="C:plasma membrane"/>
    <property type="evidence" value="ECO:0007669"/>
    <property type="project" value="UniProtKB-SubCell"/>
</dbReference>
<feature type="transmembrane region" description="Helical" evidence="19">
    <location>
        <begin position="122"/>
        <end position="144"/>
    </location>
</feature>
<comment type="cofactor">
    <cofactor evidence="1 19">
        <name>Mg(2+)</name>
        <dbReference type="ChEBI" id="CHEBI:18420"/>
    </cofactor>
</comment>
<dbReference type="Pfam" id="PF02654">
    <property type="entry name" value="CobS"/>
    <property type="match status" value="1"/>
</dbReference>
<comment type="similarity">
    <text evidence="4 19">Belongs to the CobS family.</text>
</comment>
<dbReference type="AlphaFoldDB" id="A0A6S6PBX7"/>
<dbReference type="PANTHER" id="PTHR34148">
    <property type="entry name" value="ADENOSYLCOBINAMIDE-GDP RIBAZOLETRANSFERASE"/>
    <property type="match status" value="1"/>
</dbReference>
<keyword evidence="8 19" id="KW-0169">Cobalamin biosynthesis</keyword>
<dbReference type="EC" id="2.7.8.26" evidence="5 19"/>
<evidence type="ECO:0000256" key="13">
    <source>
        <dbReference type="ARBA" id="ARBA00023136"/>
    </source>
</evidence>
<evidence type="ECO:0000313" key="20">
    <source>
        <dbReference type="EMBL" id="BCI66297.1"/>
    </source>
</evidence>
<keyword evidence="11 19" id="KW-0460">Magnesium</keyword>
<proteinExistence type="inferred from homology"/>
<evidence type="ECO:0000313" key="21">
    <source>
        <dbReference type="Proteomes" id="UP000515220"/>
    </source>
</evidence>
<feature type="transmembrane region" description="Helical" evidence="19">
    <location>
        <begin position="44"/>
        <end position="68"/>
    </location>
</feature>